<name>A0ABM4D6H1_HYDVU</name>
<dbReference type="InterPro" id="IPR000488">
    <property type="entry name" value="Death_dom"/>
</dbReference>
<evidence type="ECO:0000313" key="2">
    <source>
        <dbReference type="Proteomes" id="UP001652625"/>
    </source>
</evidence>
<dbReference type="Gene3D" id="3.40.50.300">
    <property type="entry name" value="P-loop containing nucleotide triphosphate hydrolases"/>
    <property type="match status" value="1"/>
</dbReference>
<proteinExistence type="predicted"/>
<accession>A0ABM4D6H1</accession>
<dbReference type="PROSITE" id="PS50017">
    <property type="entry name" value="DEATH_DOMAIN"/>
    <property type="match status" value="1"/>
</dbReference>
<feature type="domain" description="Death" evidence="1">
    <location>
        <begin position="14"/>
        <end position="102"/>
    </location>
</feature>
<dbReference type="InterPro" id="IPR027417">
    <property type="entry name" value="P-loop_NTPase"/>
</dbReference>
<dbReference type="GeneID" id="105843251"/>
<dbReference type="InterPro" id="IPR011029">
    <property type="entry name" value="DEATH-like_dom_sf"/>
</dbReference>
<keyword evidence="2" id="KW-1185">Reference proteome</keyword>
<gene>
    <name evidence="3" type="primary">LOC105843251</name>
</gene>
<sequence length="674" mass="77416">MNKCYSGHSNCLLLPEHYRVLGDQTILDWRRILYFLGVDCDKVSLNEQDCVNRRITDSREIAYRGYVLWQREVSKKASFCKLFPALKKAGRKDLVDHFKKETDDSHLNPIFMQSTAKLFGREKELNELVEFCTSSSSKLLVLSGLPGVGKSVLLRNGIKIAHEKTLNICFIMPMFLMNCAETNLDDVAAAILEEINPGKNILQYRVAFLRNKLINITCQTVLVLEVDQLNIKPEGELQFWSFIREVLSVNKSLLKIIITTTDIPDLSQINHIKCVEIYLKGLDMANAAELLREISPNLLLSQYDKIFQICGGNPFMLTKLAAHVKVLSNHELNAFFNKEINYSLKHAMKRTDFKRDMSLIFDKLELDEKIALAKICCFSERIKIDSALRLFGEEVKSTLTHLSTTHCLLERSECGRYYRLSQITRTFIEEYSRNNPILSTALFQAKTDYIIDKLNLLLEYDKLFFCPSQLTNVNSRIVQSYQNRCITCTSMSRCCCILPCILQGSFQRKKCLIIRSIKLGLGHNKTVFAKAVQVCFQTLHFLKNYLASEELCTLYDMVYTKVSERGSELQLAAANASKVLIKVYHNVPYETIKSISRLTDSINCLEKHRHALPLNYLEFLSDYYLSRAYLRGNYNNQFKAALKDIKKGRIILKNLTRTSKVTIELLSSYGYEAD</sequence>
<organism evidence="2 3">
    <name type="scientific">Hydra vulgaris</name>
    <name type="common">Hydra</name>
    <name type="synonym">Hydra attenuata</name>
    <dbReference type="NCBI Taxonomy" id="6087"/>
    <lineage>
        <taxon>Eukaryota</taxon>
        <taxon>Metazoa</taxon>
        <taxon>Cnidaria</taxon>
        <taxon>Hydrozoa</taxon>
        <taxon>Hydroidolina</taxon>
        <taxon>Anthoathecata</taxon>
        <taxon>Aplanulata</taxon>
        <taxon>Hydridae</taxon>
        <taxon>Hydra</taxon>
    </lineage>
</organism>
<dbReference type="SUPFAM" id="SSF52540">
    <property type="entry name" value="P-loop containing nucleoside triphosphate hydrolases"/>
    <property type="match status" value="1"/>
</dbReference>
<evidence type="ECO:0000313" key="3">
    <source>
        <dbReference type="RefSeq" id="XP_065669894.1"/>
    </source>
</evidence>
<dbReference type="Proteomes" id="UP001652625">
    <property type="component" value="Chromosome 12"/>
</dbReference>
<dbReference type="Gene3D" id="1.10.533.10">
    <property type="entry name" value="Death Domain, Fas"/>
    <property type="match status" value="1"/>
</dbReference>
<evidence type="ECO:0000259" key="1">
    <source>
        <dbReference type="PROSITE" id="PS50017"/>
    </source>
</evidence>
<reference evidence="3" key="1">
    <citation type="submission" date="2025-08" db="UniProtKB">
        <authorList>
            <consortium name="RefSeq"/>
        </authorList>
    </citation>
    <scope>IDENTIFICATION</scope>
</reference>
<dbReference type="RefSeq" id="XP_065669894.1">
    <property type="nucleotide sequence ID" value="XM_065813822.1"/>
</dbReference>
<protein>
    <submittedName>
        <fullName evidence="3">Uncharacterized protein LOC105843251 isoform X2</fullName>
    </submittedName>
</protein>
<dbReference type="SUPFAM" id="SSF47986">
    <property type="entry name" value="DEATH domain"/>
    <property type="match status" value="1"/>
</dbReference>
<dbReference type="CDD" id="cd01670">
    <property type="entry name" value="Death"/>
    <property type="match status" value="1"/>
</dbReference>